<dbReference type="PANTHER" id="PTHR44533">
    <property type="entry name" value="DEAD/H RNA HELICASE, PUTATIVE-RELATED"/>
    <property type="match status" value="1"/>
</dbReference>
<feature type="domain" description="Helicase C-terminal" evidence="7">
    <location>
        <begin position="1222"/>
        <end position="1392"/>
    </location>
</feature>
<dbReference type="FunFam" id="3.40.50.300:FF:001039">
    <property type="entry name" value="ATP-dependent RNA helicase DDX60"/>
    <property type="match status" value="1"/>
</dbReference>
<organism evidence="8">
    <name type="scientific">Percolomonas cosmopolitus</name>
    <dbReference type="NCBI Taxonomy" id="63605"/>
    <lineage>
        <taxon>Eukaryota</taxon>
        <taxon>Discoba</taxon>
        <taxon>Heterolobosea</taxon>
        <taxon>Tetramitia</taxon>
        <taxon>Eutetramitia</taxon>
        <taxon>Percolomonadidae</taxon>
        <taxon>Percolomonas</taxon>
    </lineage>
</organism>
<accession>A0A7S1KNE6</accession>
<keyword evidence="3" id="KW-0347">Helicase</keyword>
<dbReference type="GO" id="GO:0003676">
    <property type="term" value="F:nucleic acid binding"/>
    <property type="evidence" value="ECO:0007669"/>
    <property type="project" value="InterPro"/>
</dbReference>
<dbReference type="SMART" id="SM00490">
    <property type="entry name" value="HELICc"/>
    <property type="match status" value="1"/>
</dbReference>
<feature type="region of interest" description="Disordered" evidence="5">
    <location>
        <begin position="1923"/>
        <end position="1963"/>
    </location>
</feature>
<keyword evidence="2" id="KW-0378">Hydrolase</keyword>
<dbReference type="InterPro" id="IPR055124">
    <property type="entry name" value="PIN-like_DDX60"/>
</dbReference>
<dbReference type="GO" id="GO:0016787">
    <property type="term" value="F:hydrolase activity"/>
    <property type="evidence" value="ECO:0007669"/>
    <property type="project" value="UniProtKB-KW"/>
</dbReference>
<keyword evidence="1" id="KW-0547">Nucleotide-binding</keyword>
<feature type="region of interest" description="Disordered" evidence="5">
    <location>
        <begin position="1674"/>
        <end position="1764"/>
    </location>
</feature>
<feature type="compositionally biased region" description="Acidic residues" evidence="5">
    <location>
        <begin position="1707"/>
        <end position="1736"/>
    </location>
</feature>
<gene>
    <name evidence="8" type="ORF">PCOS0759_LOCUS2009</name>
</gene>
<dbReference type="GO" id="GO:0004386">
    <property type="term" value="F:helicase activity"/>
    <property type="evidence" value="ECO:0007669"/>
    <property type="project" value="UniProtKB-KW"/>
</dbReference>
<evidence type="ECO:0000259" key="7">
    <source>
        <dbReference type="PROSITE" id="PS51194"/>
    </source>
</evidence>
<evidence type="ECO:0000313" key="8">
    <source>
        <dbReference type="EMBL" id="CAD9078777.1"/>
    </source>
</evidence>
<dbReference type="PANTHER" id="PTHR44533:SF4">
    <property type="entry name" value="DEAD_H RNA HELICASE, PUTATIVE-RELATED"/>
    <property type="match status" value="1"/>
</dbReference>
<proteinExistence type="predicted"/>
<dbReference type="Pfam" id="PF23002">
    <property type="entry name" value="PIN-like_DDX60"/>
    <property type="match status" value="1"/>
</dbReference>
<sequence>MALMPHDLLDQCGGRDFVLINADAILQEHVLEKYVDMEEHGGQFLHFAFLIEKFVLEMQKRNVKYHVVFFESEKYGMIYSEWYKKVIKLPELDEITHQNKVMHEFELHSRWVPNTTTYQLMRLVLKWYLNHIGIETKSFQNWLDDPKWNEYLRDGRPSFIHGTDNTYLPMYYNFSKYDLKLTRDFAFEGNIINGFGSDVMDAKRIDRVVVSKIEGSIKKHLKKANVPLNPEKPTEAQLVAPHPDEKLVSSVQNLAQSDNNYASDENRPAFVLLALANLMQTFEEGSATFNNFSKALAFQLSQLLLTSSLLQITLPLNYRVQSLDEESEETATRITQFIHLVHSHMITLLENEIVPTPFLQDLIDGRLFHKLCMLYFEKGSFSEVQFTLPESIQGSYAAGVEILRKSAGSVQTTNVDKEWKNLVKLVDVKPKTTQRDTRLAPVSNPLIQEFVGEIQEEFESISSNQFRQMIGYDEEVSDLYDWKAARKLSDKNAANAVTSERKRKNREEAQLRLFKYSQALQNGRLLNQRVITVTEQDSKGKKAKKKQRMKTKTSVVIIQVKNRLGDIQKVQDEESSIPAHKALSTYREQLKQCYQMWRDVIDLPMDAAANDIIRILEQLWDFMKYFMQGILKQLVDDIKLIPAKSDYQKWSIFHQSSFANDLSIAFRDTGAQYDVDLKQKVAKKKIKGRAYRGSIVDDQFFNQFRKQIVLSLERAGFHRQAQLMQGVKPTKTNDISPWTLELMYHYADNSIATYVPPKKVELGENMLDLGFTPDPWQQTLIEHVESSHSVLVSAPTSSGKTFIAFYAIEKVLRESDEGVSVFVCPTKALVNQVYAEVLAKYTKTYVNENQHMVGVSTGDQKIHETTCQVLVTTPGSLEGLMMDPTKTEWKRRLRYVILDEIHTINEQGGEVWEHLLLMLNCPFLALSATLGDPQKFVNWLSHTSSKGAGGHGSVHLVEHKERPCPLEYSVYVPDFESKDSYVPSYAVETRRSGETDTSKMKDAAAYMGDGNIPVEAEESEEDEESGEDDENTNQPPTDDEDQNGQEERSTEARIPVSQEIVNAGAGDLYEIHPVAVLNEDRVIKEEIENMFLMSPKQCLRLYQAAEKYAEESGMGNLFSDLNPNSLEQVELVSSQTFIDYRVKMNKRLVDLSEKPEMHKDLLRLFAILREDVDKGFEEIYSHMDVTQYNSEDYLSDNIIGLVRRLKEEKRLPAIIFNLDHHFIDQMMELLSDYIQTNGYNLWDTEEDRRRDQTLIRSSCETLTGVDKKYLQALQNGIAVHYNSLSADYQMEAERLFRMRVVPIIIATGTLALGINMPCKSVVVAGKSVYLSTTLFNQMSGRAGRRGFDAKGSVILYGIPRASVNRFMTSPNPQILSSSSMAPSFILRLLQLYSEQTTDEHRKMIKEEILQIIDRPFFSQVTSVPVEQVKYQILFHLDFLARNGFIDENGDPRDFAGLVSRLSNHEPFNFLMARYIIQGLLHKQVEAERDIIAKKRQEQAEIMAEKKKEQIAERASLQRARKRTGGVVKKHEKEIRKMQARFEKEVRSVFSLKSQEQIVILLSYLFSRSNLYVGDMTNTQLYQNQKKFFNVQEASLPENYELQKKIAKSNSLPEMQQEFYEAAQKYYDSVMDTYTNFVVSYAKKHRSRLADNRLPISGYKAYDPVSEQLKAIHEEDQEAEAAAQEQVAAEEPSSKKETTKEDIKKDDDSEDMEWDDEESEDMQWDADASDEEEEAEETKESEQKEEEAKSTEQELSLEDRLDEPEVEGIEKTLANISPQSYSVSSFAALSGHGDDYDDVSKLLYLVKHTIPLDPNGVPARKILEYPLNSLLLDYFKHGSIERLQEQNLVTNVNAIRSEIQNSARDLRGTKYALKDIAKPGAHRDDTLLLLIDKVAEDLQTKISGQREKYRFKLKGVVVKATDEEKYGKKATRKDKSWGDKHAPDANVERVRKETGRDRGAKGEF</sequence>
<dbReference type="InterPro" id="IPR014001">
    <property type="entry name" value="Helicase_ATP-bd"/>
</dbReference>
<dbReference type="InterPro" id="IPR001650">
    <property type="entry name" value="Helicase_C-like"/>
</dbReference>
<evidence type="ECO:0000259" key="6">
    <source>
        <dbReference type="PROSITE" id="PS51192"/>
    </source>
</evidence>
<evidence type="ECO:0000256" key="5">
    <source>
        <dbReference type="SAM" id="MobiDB-lite"/>
    </source>
</evidence>
<dbReference type="InterPro" id="IPR011545">
    <property type="entry name" value="DEAD/DEAH_box_helicase_dom"/>
</dbReference>
<evidence type="ECO:0000256" key="3">
    <source>
        <dbReference type="ARBA" id="ARBA00022806"/>
    </source>
</evidence>
<name>A0A7S1KNE6_9EUKA</name>
<dbReference type="Pfam" id="PF00270">
    <property type="entry name" value="DEAD"/>
    <property type="match status" value="1"/>
</dbReference>
<evidence type="ECO:0000256" key="1">
    <source>
        <dbReference type="ARBA" id="ARBA00022741"/>
    </source>
</evidence>
<feature type="compositionally biased region" description="Low complexity" evidence="5">
    <location>
        <begin position="1679"/>
        <end position="1690"/>
    </location>
</feature>
<feature type="domain" description="Helicase ATP-binding" evidence="6">
    <location>
        <begin position="781"/>
        <end position="948"/>
    </location>
</feature>
<keyword evidence="4" id="KW-0067">ATP-binding</keyword>
<reference evidence="8" key="1">
    <citation type="submission" date="2021-01" db="EMBL/GenBank/DDBJ databases">
        <authorList>
            <person name="Corre E."/>
            <person name="Pelletier E."/>
            <person name="Niang G."/>
            <person name="Scheremetjew M."/>
            <person name="Finn R."/>
            <person name="Kale V."/>
            <person name="Holt S."/>
            <person name="Cochrane G."/>
            <person name="Meng A."/>
            <person name="Brown T."/>
            <person name="Cohen L."/>
        </authorList>
    </citation>
    <scope>NUCLEOTIDE SEQUENCE</scope>
    <source>
        <strain evidence="8">WS</strain>
    </source>
</reference>
<dbReference type="InterPro" id="IPR052431">
    <property type="entry name" value="SKI2_subfamily_helicases"/>
</dbReference>
<feature type="compositionally biased region" description="Basic and acidic residues" evidence="5">
    <location>
        <begin position="988"/>
        <end position="1002"/>
    </location>
</feature>
<feature type="region of interest" description="Disordered" evidence="5">
    <location>
        <begin position="986"/>
        <end position="1057"/>
    </location>
</feature>
<feature type="compositionally biased region" description="Basic and acidic residues" evidence="5">
    <location>
        <begin position="1691"/>
        <end position="1706"/>
    </location>
</feature>
<dbReference type="GO" id="GO:0005737">
    <property type="term" value="C:cytoplasm"/>
    <property type="evidence" value="ECO:0007669"/>
    <property type="project" value="TreeGrafter"/>
</dbReference>
<protein>
    <recommendedName>
        <fullName evidence="9">RNA helicase</fullName>
    </recommendedName>
</protein>
<feature type="compositionally biased region" description="Basic and acidic residues" evidence="5">
    <location>
        <begin position="1737"/>
        <end position="1751"/>
    </location>
</feature>
<dbReference type="Gene3D" id="3.40.50.300">
    <property type="entry name" value="P-loop containing nucleotide triphosphate hydrolases"/>
    <property type="match status" value="2"/>
</dbReference>
<dbReference type="EMBL" id="HBGD01002407">
    <property type="protein sequence ID" value="CAD9078777.1"/>
    <property type="molecule type" value="Transcribed_RNA"/>
</dbReference>
<feature type="compositionally biased region" description="Acidic residues" evidence="5">
    <location>
        <begin position="1015"/>
        <end position="1044"/>
    </location>
</feature>
<dbReference type="InterPro" id="IPR027417">
    <property type="entry name" value="P-loop_NTPase"/>
</dbReference>
<dbReference type="Pfam" id="PF00271">
    <property type="entry name" value="Helicase_C"/>
    <property type="match status" value="1"/>
</dbReference>
<dbReference type="PROSITE" id="PS51194">
    <property type="entry name" value="HELICASE_CTER"/>
    <property type="match status" value="1"/>
</dbReference>
<dbReference type="Pfam" id="PF26076">
    <property type="entry name" value="WHD_DDX60"/>
    <property type="match status" value="1"/>
</dbReference>
<evidence type="ECO:0000256" key="2">
    <source>
        <dbReference type="ARBA" id="ARBA00022801"/>
    </source>
</evidence>
<dbReference type="SUPFAM" id="SSF52540">
    <property type="entry name" value="P-loop containing nucleoside triphosphate hydrolases"/>
    <property type="match status" value="1"/>
</dbReference>
<dbReference type="GO" id="GO:0005524">
    <property type="term" value="F:ATP binding"/>
    <property type="evidence" value="ECO:0007669"/>
    <property type="project" value="UniProtKB-KW"/>
</dbReference>
<evidence type="ECO:0000256" key="4">
    <source>
        <dbReference type="ARBA" id="ARBA00022840"/>
    </source>
</evidence>
<dbReference type="PROSITE" id="PS51192">
    <property type="entry name" value="HELICASE_ATP_BIND_1"/>
    <property type="match status" value="1"/>
</dbReference>
<dbReference type="InterPro" id="IPR059032">
    <property type="entry name" value="WHD_DDX60"/>
</dbReference>
<dbReference type="SMART" id="SM00487">
    <property type="entry name" value="DEXDc"/>
    <property type="match status" value="1"/>
</dbReference>
<evidence type="ECO:0008006" key="9">
    <source>
        <dbReference type="Google" id="ProtNLM"/>
    </source>
</evidence>